<proteinExistence type="predicted"/>
<reference evidence="1" key="2">
    <citation type="submission" date="2022-06" db="UniProtKB">
        <authorList>
            <consortium name="EnsemblMetazoa"/>
        </authorList>
    </citation>
    <scope>IDENTIFICATION</scope>
    <source>
        <strain evidence="1">PS312</strain>
    </source>
</reference>
<accession>A0A2A6BY70</accession>
<name>A0A2A6BY70_PRIPA</name>
<evidence type="ECO:0000313" key="1">
    <source>
        <dbReference type="EnsemblMetazoa" id="PPA45318.1"/>
    </source>
</evidence>
<accession>A0A8R1V3B7</accession>
<dbReference type="Proteomes" id="UP000005239">
    <property type="component" value="Unassembled WGS sequence"/>
</dbReference>
<organism evidence="1 2">
    <name type="scientific">Pristionchus pacificus</name>
    <name type="common">Parasitic nematode worm</name>
    <dbReference type="NCBI Taxonomy" id="54126"/>
    <lineage>
        <taxon>Eukaryota</taxon>
        <taxon>Metazoa</taxon>
        <taxon>Ecdysozoa</taxon>
        <taxon>Nematoda</taxon>
        <taxon>Chromadorea</taxon>
        <taxon>Rhabditida</taxon>
        <taxon>Rhabditina</taxon>
        <taxon>Diplogasteromorpha</taxon>
        <taxon>Diplogasteroidea</taxon>
        <taxon>Neodiplogasteridae</taxon>
        <taxon>Pristionchus</taxon>
    </lineage>
</organism>
<protein>
    <submittedName>
        <fullName evidence="1">Uncharacterized protein</fullName>
    </submittedName>
</protein>
<reference evidence="2" key="1">
    <citation type="journal article" date="2008" name="Nat. Genet.">
        <title>The Pristionchus pacificus genome provides a unique perspective on nematode lifestyle and parasitism.</title>
        <authorList>
            <person name="Dieterich C."/>
            <person name="Clifton S.W."/>
            <person name="Schuster L.N."/>
            <person name="Chinwalla A."/>
            <person name="Delehaunty K."/>
            <person name="Dinkelacker I."/>
            <person name="Fulton L."/>
            <person name="Fulton R."/>
            <person name="Godfrey J."/>
            <person name="Minx P."/>
            <person name="Mitreva M."/>
            <person name="Roeseler W."/>
            <person name="Tian H."/>
            <person name="Witte H."/>
            <person name="Yang S.P."/>
            <person name="Wilson R.K."/>
            <person name="Sommer R.J."/>
        </authorList>
    </citation>
    <scope>NUCLEOTIDE SEQUENCE [LARGE SCALE GENOMIC DNA]</scope>
    <source>
        <strain evidence="2">PS312</strain>
    </source>
</reference>
<dbReference type="AlphaFoldDB" id="A0A2A6BY70"/>
<sequence length="66" mass="7350">MSSPNSASSVPYYVDSEYQITSSPQIQSSPQWNGTVSDHPWYNSDMDSNYFGEMLTDMGDRAGAFN</sequence>
<keyword evidence="2" id="KW-1185">Reference proteome</keyword>
<gene>
    <name evidence="1" type="primary">WBGene00283687</name>
</gene>
<evidence type="ECO:0000313" key="2">
    <source>
        <dbReference type="Proteomes" id="UP000005239"/>
    </source>
</evidence>
<dbReference type="EnsemblMetazoa" id="PPA45318.1">
    <property type="protein sequence ID" value="PPA45318.1"/>
    <property type="gene ID" value="WBGene00283687"/>
</dbReference>